<protein>
    <submittedName>
        <fullName evidence="5">ABC transporter</fullName>
    </submittedName>
</protein>
<dbReference type="InterPro" id="IPR003439">
    <property type="entry name" value="ABC_transporter-like_ATP-bd"/>
</dbReference>
<dbReference type="SMART" id="SM00382">
    <property type="entry name" value="AAA"/>
    <property type="match status" value="2"/>
</dbReference>
<comment type="caution">
    <text evidence="5">The sequence shown here is derived from an EMBL/GenBank/DDBJ whole genome shotgun (WGS) entry which is preliminary data.</text>
</comment>
<dbReference type="EMBL" id="JAHDYR010000007">
    <property type="protein sequence ID" value="KAG9396058.1"/>
    <property type="molecule type" value="Genomic_DNA"/>
</dbReference>
<dbReference type="InterPro" id="IPR050611">
    <property type="entry name" value="ABCF"/>
</dbReference>
<dbReference type="CDD" id="cd03221">
    <property type="entry name" value="ABCF_EF-3"/>
    <property type="match status" value="1"/>
</dbReference>
<keyword evidence="1" id="KW-0677">Repeat</keyword>
<keyword evidence="2" id="KW-0547">Nucleotide-binding</keyword>
<proteinExistence type="predicted"/>
<dbReference type="SUPFAM" id="SSF52540">
    <property type="entry name" value="P-loop containing nucleoside triphosphate hydrolases"/>
    <property type="match status" value="2"/>
</dbReference>
<accession>A0A8J6AWP7</accession>
<name>A0A8J6AWP7_9EUKA</name>
<dbReference type="AlphaFoldDB" id="A0A8J6AWP7"/>
<dbReference type="Gene3D" id="3.40.50.300">
    <property type="entry name" value="P-loop containing nucleotide triphosphate hydrolases"/>
    <property type="match status" value="2"/>
</dbReference>
<evidence type="ECO:0000313" key="5">
    <source>
        <dbReference type="EMBL" id="KAG9396058.1"/>
    </source>
</evidence>
<feature type="domain" description="ABC transporter" evidence="4">
    <location>
        <begin position="2"/>
        <end position="261"/>
    </location>
</feature>
<dbReference type="GO" id="GO:0016887">
    <property type="term" value="F:ATP hydrolysis activity"/>
    <property type="evidence" value="ECO:0007669"/>
    <property type="project" value="InterPro"/>
</dbReference>
<evidence type="ECO:0000313" key="6">
    <source>
        <dbReference type="Proteomes" id="UP000717585"/>
    </source>
</evidence>
<sequence>MLRFASVSISVASSTLLDSASFILTEGERVGLVGPNSSGKSTMMDIIRQSCSNDNAETAPYWTLTSGKISGRLTSHPAGDAVVHVPQDTLAWSALFPDIADDEKELLEMSVQELLDTVVAMDDGSGTAVEEEEAWRELNVRAGKALSWDIANYAETPINQLSPGCAHRAFLALALRRPSIDLVLLDEPTNHLDLPSILWLQETVLSCGKTCIIVSHDTAFLDAVCNRVWEIDCLTKGLAVSGAAYSDYMAAKELAKEHQRAAFNAQQKRHARLTAVADNLKHKAAAGTRYEGTDHDTLLRDFKRERSGRSFKKASAIQVLRDSEEKVEAVVDHVPLKLNLRPIKSSGFDSTIILDNIEIGFNPDTEEEIKLPLPKISARINYGERIAIIGFNGVGKSTLLKTMVGAIPPLAGSVSVGRELRLGNLMQEHQTLPRNLSPRDHICAVTGLGRLEGGSRALSYGLTLHQMDAPIAQMNPGARARLILALLSMRRVNVLVLDEPSNHLDTEAVTEVMASANAFEGTVIIVSHDRKFLAGLDVTRTCSLTSDGLVDVPSVEEYVADLEETVHSVVRGSFQ</sequence>
<keyword evidence="3" id="KW-0067">ATP-binding</keyword>
<dbReference type="GO" id="GO:0005524">
    <property type="term" value="F:ATP binding"/>
    <property type="evidence" value="ECO:0007669"/>
    <property type="project" value="UniProtKB-KW"/>
</dbReference>
<gene>
    <name evidence="5" type="ORF">J8273_2410</name>
</gene>
<dbReference type="PANTHER" id="PTHR19211:SF14">
    <property type="entry name" value="ATP-BINDING CASSETTE SUB-FAMILY F MEMBER 1"/>
    <property type="match status" value="1"/>
</dbReference>
<evidence type="ECO:0000256" key="2">
    <source>
        <dbReference type="ARBA" id="ARBA00022741"/>
    </source>
</evidence>
<keyword evidence="6" id="KW-1185">Reference proteome</keyword>
<reference evidence="5" key="1">
    <citation type="submission" date="2021-05" db="EMBL/GenBank/DDBJ databases">
        <title>A free-living protist that lacks canonical eukaryotic 1 DNA replication and segregation systems.</title>
        <authorList>
            <person name="Salas-Leiva D.E."/>
            <person name="Tromer E.C."/>
            <person name="Curtis B.A."/>
            <person name="Jerlstrom-Hultqvist J."/>
            <person name="Kolisko M."/>
            <person name="Yi Z."/>
            <person name="Salas-Leiva J.S."/>
            <person name="Gallot-Lavallee L."/>
            <person name="Kops G.J.P.L."/>
            <person name="Archibald J.M."/>
            <person name="Simpson A.G.B."/>
            <person name="Roger A.J."/>
        </authorList>
    </citation>
    <scope>NUCLEOTIDE SEQUENCE</scope>
    <source>
        <strain evidence="5">BICM</strain>
    </source>
</reference>
<dbReference type="Proteomes" id="UP000717585">
    <property type="component" value="Unassembled WGS sequence"/>
</dbReference>
<evidence type="ECO:0000259" key="4">
    <source>
        <dbReference type="PROSITE" id="PS50893"/>
    </source>
</evidence>
<dbReference type="OrthoDB" id="10263706at2759"/>
<dbReference type="PROSITE" id="PS50893">
    <property type="entry name" value="ABC_TRANSPORTER_2"/>
    <property type="match status" value="2"/>
</dbReference>
<organism evidence="5 6">
    <name type="scientific">Carpediemonas membranifera</name>
    <dbReference type="NCBI Taxonomy" id="201153"/>
    <lineage>
        <taxon>Eukaryota</taxon>
        <taxon>Metamonada</taxon>
        <taxon>Carpediemonas-like organisms</taxon>
        <taxon>Carpediemonas</taxon>
    </lineage>
</organism>
<dbReference type="InterPro" id="IPR003593">
    <property type="entry name" value="AAA+_ATPase"/>
</dbReference>
<evidence type="ECO:0000256" key="1">
    <source>
        <dbReference type="ARBA" id="ARBA00022737"/>
    </source>
</evidence>
<evidence type="ECO:0000256" key="3">
    <source>
        <dbReference type="ARBA" id="ARBA00022840"/>
    </source>
</evidence>
<feature type="domain" description="ABC transporter" evidence="4">
    <location>
        <begin position="354"/>
        <end position="572"/>
    </location>
</feature>
<dbReference type="PANTHER" id="PTHR19211">
    <property type="entry name" value="ATP-BINDING TRANSPORT PROTEIN-RELATED"/>
    <property type="match status" value="1"/>
</dbReference>
<dbReference type="InterPro" id="IPR027417">
    <property type="entry name" value="P-loop_NTPase"/>
</dbReference>
<dbReference type="Pfam" id="PF00005">
    <property type="entry name" value="ABC_tran"/>
    <property type="match status" value="2"/>
</dbReference>